<feature type="transmembrane region" description="Helical" evidence="5">
    <location>
        <begin position="115"/>
        <end position="136"/>
    </location>
</feature>
<reference evidence="6" key="1">
    <citation type="submission" date="2018-05" db="EMBL/GenBank/DDBJ databases">
        <authorList>
            <person name="Lanie J.A."/>
            <person name="Ng W.-L."/>
            <person name="Kazmierczak K.M."/>
            <person name="Andrzejewski T.M."/>
            <person name="Davidsen T.M."/>
            <person name="Wayne K.J."/>
            <person name="Tettelin H."/>
            <person name="Glass J.I."/>
            <person name="Rusch D."/>
            <person name="Podicherti R."/>
            <person name="Tsui H.-C.T."/>
            <person name="Winkler M.E."/>
        </authorList>
    </citation>
    <scope>NUCLEOTIDE SEQUENCE</scope>
</reference>
<dbReference type="Pfam" id="PF07681">
    <property type="entry name" value="DoxX"/>
    <property type="match status" value="1"/>
</dbReference>
<gene>
    <name evidence="6" type="ORF">METZ01_LOCUS126712</name>
</gene>
<accession>A0A381Y9Y4</accession>
<proteinExistence type="predicted"/>
<evidence type="ECO:0000256" key="4">
    <source>
        <dbReference type="ARBA" id="ARBA00023136"/>
    </source>
</evidence>
<dbReference type="EMBL" id="UINC01017732">
    <property type="protein sequence ID" value="SVA73858.1"/>
    <property type="molecule type" value="Genomic_DNA"/>
</dbReference>
<name>A0A381Y9Y4_9ZZZZ</name>
<feature type="transmembrane region" description="Helical" evidence="5">
    <location>
        <begin position="21"/>
        <end position="41"/>
    </location>
</feature>
<keyword evidence="3 5" id="KW-1133">Transmembrane helix</keyword>
<feature type="transmembrane region" description="Helical" evidence="5">
    <location>
        <begin position="61"/>
        <end position="82"/>
    </location>
</feature>
<protein>
    <recommendedName>
        <fullName evidence="7">DoxX family protein</fullName>
    </recommendedName>
</protein>
<evidence type="ECO:0008006" key="7">
    <source>
        <dbReference type="Google" id="ProtNLM"/>
    </source>
</evidence>
<evidence type="ECO:0000256" key="2">
    <source>
        <dbReference type="ARBA" id="ARBA00022692"/>
    </source>
</evidence>
<organism evidence="6">
    <name type="scientific">marine metagenome</name>
    <dbReference type="NCBI Taxonomy" id="408172"/>
    <lineage>
        <taxon>unclassified sequences</taxon>
        <taxon>metagenomes</taxon>
        <taxon>ecological metagenomes</taxon>
    </lineage>
</organism>
<keyword evidence="4 5" id="KW-0472">Membrane</keyword>
<dbReference type="AlphaFoldDB" id="A0A381Y9Y4"/>
<evidence type="ECO:0000256" key="3">
    <source>
        <dbReference type="ARBA" id="ARBA00022989"/>
    </source>
</evidence>
<keyword evidence="2 5" id="KW-0812">Transmembrane</keyword>
<dbReference type="InterPro" id="IPR032808">
    <property type="entry name" value="DoxX"/>
</dbReference>
<dbReference type="GO" id="GO:0016020">
    <property type="term" value="C:membrane"/>
    <property type="evidence" value="ECO:0007669"/>
    <property type="project" value="UniProtKB-SubCell"/>
</dbReference>
<evidence type="ECO:0000256" key="5">
    <source>
        <dbReference type="SAM" id="Phobius"/>
    </source>
</evidence>
<comment type="subcellular location">
    <subcellularLocation>
        <location evidence="1">Membrane</location>
        <topology evidence="1">Multi-pass membrane protein</topology>
    </subcellularLocation>
</comment>
<evidence type="ECO:0000313" key="6">
    <source>
        <dbReference type="EMBL" id="SVA73858.1"/>
    </source>
</evidence>
<evidence type="ECO:0000256" key="1">
    <source>
        <dbReference type="ARBA" id="ARBA00004141"/>
    </source>
</evidence>
<feature type="transmembrane region" description="Helical" evidence="5">
    <location>
        <begin position="89"/>
        <end position="109"/>
    </location>
</feature>
<sequence>MNKFSNFLDRVSSPFISISDWLLRLSLGIAFILHSYGKFPLPPERLTSGFEFWNVPFPEVISSLVALGELISGVGIIVGGFISGSLGNVITRLSGGAMIVIMIGAFSLAHRDWFVSGKIFTTEQLFLFVLGLFFTIKGNK</sequence>